<keyword evidence="2" id="KW-0472">Membrane</keyword>
<dbReference type="Proteomes" id="UP001500804">
    <property type="component" value="Unassembled WGS sequence"/>
</dbReference>
<evidence type="ECO:0000256" key="1">
    <source>
        <dbReference type="SAM" id="MobiDB-lite"/>
    </source>
</evidence>
<reference evidence="4" key="1">
    <citation type="journal article" date="2019" name="Int. J. Syst. Evol. Microbiol.">
        <title>The Global Catalogue of Microorganisms (GCM) 10K type strain sequencing project: providing services to taxonomists for standard genome sequencing and annotation.</title>
        <authorList>
            <consortium name="The Broad Institute Genomics Platform"/>
            <consortium name="The Broad Institute Genome Sequencing Center for Infectious Disease"/>
            <person name="Wu L."/>
            <person name="Ma J."/>
        </authorList>
    </citation>
    <scope>NUCLEOTIDE SEQUENCE [LARGE SCALE GENOMIC DNA]</scope>
    <source>
        <strain evidence="4">JCM 18302</strain>
    </source>
</reference>
<dbReference type="EMBL" id="BAABJO010000051">
    <property type="protein sequence ID" value="GAA5141191.1"/>
    <property type="molecule type" value="Genomic_DNA"/>
</dbReference>
<name>A0ABP9P5K6_9PSEU</name>
<organism evidence="3 4">
    <name type="scientific">Pseudonocardia adelaidensis</name>
    <dbReference type="NCBI Taxonomy" id="648754"/>
    <lineage>
        <taxon>Bacteria</taxon>
        <taxon>Bacillati</taxon>
        <taxon>Actinomycetota</taxon>
        <taxon>Actinomycetes</taxon>
        <taxon>Pseudonocardiales</taxon>
        <taxon>Pseudonocardiaceae</taxon>
        <taxon>Pseudonocardia</taxon>
    </lineage>
</organism>
<evidence type="ECO:0000313" key="3">
    <source>
        <dbReference type="EMBL" id="GAA5141191.1"/>
    </source>
</evidence>
<feature type="region of interest" description="Disordered" evidence="1">
    <location>
        <begin position="197"/>
        <end position="223"/>
    </location>
</feature>
<evidence type="ECO:0000313" key="4">
    <source>
        <dbReference type="Proteomes" id="UP001500804"/>
    </source>
</evidence>
<feature type="transmembrane region" description="Helical" evidence="2">
    <location>
        <begin position="98"/>
        <end position="124"/>
    </location>
</feature>
<keyword evidence="2" id="KW-0812">Transmembrane</keyword>
<accession>A0ABP9P5K6</accession>
<feature type="region of interest" description="Disordered" evidence="1">
    <location>
        <begin position="151"/>
        <end position="181"/>
    </location>
</feature>
<comment type="caution">
    <text evidence="3">The sequence shown here is derived from an EMBL/GenBank/DDBJ whole genome shotgun (WGS) entry which is preliminary data.</text>
</comment>
<evidence type="ECO:0000256" key="2">
    <source>
        <dbReference type="SAM" id="Phobius"/>
    </source>
</evidence>
<proteinExistence type="predicted"/>
<dbReference type="RefSeq" id="WP_345612886.1">
    <property type="nucleotide sequence ID" value="NZ_BAABJO010000051.1"/>
</dbReference>
<gene>
    <name evidence="3" type="ORF">GCM10023320_79890</name>
</gene>
<keyword evidence="4" id="KW-1185">Reference proteome</keyword>
<sequence>MNVTTSLDPASSSAVTGAAAATHTLRVRNGGDTVEECQLSVVGPLARWAVLAPDRLRRYPGDEGTARFPFSVTMTPADPDTAAGAQPVQLRGTYVRLALIPTCLLLALTALLLAAAVAAGLLYLPFTNLQRFVFPQPPPVVVAAPNVQLPQQVQPPAPQPARQAPQQVQPPPPPEQNQGGQNQRLTVTIAHGDLALTAVDSPRRDGSPAPVVGPRNAGGEAGRIWTLVRLRDAASPSSTVARRTA</sequence>
<protein>
    <submittedName>
        <fullName evidence="3">Uncharacterized protein</fullName>
    </submittedName>
</protein>
<keyword evidence="2" id="KW-1133">Transmembrane helix</keyword>